<dbReference type="GeneID" id="20678285"/>
<evidence type="ECO:0008006" key="7">
    <source>
        <dbReference type="Google" id="ProtNLM"/>
    </source>
</evidence>
<protein>
    <recommendedName>
        <fullName evidence="7">Oxidoreductase</fullName>
    </recommendedName>
</protein>
<name>W4JT10_HETIT</name>
<dbReference type="AlphaFoldDB" id="W4JT10"/>
<dbReference type="InterPro" id="IPR000683">
    <property type="entry name" value="Gfo/Idh/MocA-like_OxRdtase_N"/>
</dbReference>
<comment type="similarity">
    <text evidence="1">Belongs to the Gfo/Idh/MocA family.</text>
</comment>
<dbReference type="STRING" id="747525.W4JT10"/>
<dbReference type="eggNOG" id="KOG2742">
    <property type="taxonomic scope" value="Eukaryota"/>
</dbReference>
<evidence type="ECO:0000259" key="3">
    <source>
        <dbReference type="Pfam" id="PF01408"/>
    </source>
</evidence>
<evidence type="ECO:0000256" key="2">
    <source>
        <dbReference type="ARBA" id="ARBA00023002"/>
    </source>
</evidence>
<dbReference type="GO" id="GO:0000166">
    <property type="term" value="F:nucleotide binding"/>
    <property type="evidence" value="ECO:0007669"/>
    <property type="project" value="InterPro"/>
</dbReference>
<reference evidence="5 6" key="1">
    <citation type="journal article" date="2012" name="New Phytol.">
        <title>Insight into trade-off between wood decay and parasitism from the genome of a fungal forest pathogen.</title>
        <authorList>
            <person name="Olson A."/>
            <person name="Aerts A."/>
            <person name="Asiegbu F."/>
            <person name="Belbahri L."/>
            <person name="Bouzid O."/>
            <person name="Broberg A."/>
            <person name="Canback B."/>
            <person name="Coutinho P.M."/>
            <person name="Cullen D."/>
            <person name="Dalman K."/>
            <person name="Deflorio G."/>
            <person name="van Diepen L.T."/>
            <person name="Dunand C."/>
            <person name="Duplessis S."/>
            <person name="Durling M."/>
            <person name="Gonthier P."/>
            <person name="Grimwood J."/>
            <person name="Fossdal C.G."/>
            <person name="Hansson D."/>
            <person name="Henrissat B."/>
            <person name="Hietala A."/>
            <person name="Himmelstrand K."/>
            <person name="Hoffmeister D."/>
            <person name="Hogberg N."/>
            <person name="James T.Y."/>
            <person name="Karlsson M."/>
            <person name="Kohler A."/>
            <person name="Kues U."/>
            <person name="Lee Y.H."/>
            <person name="Lin Y.C."/>
            <person name="Lind M."/>
            <person name="Lindquist E."/>
            <person name="Lombard V."/>
            <person name="Lucas S."/>
            <person name="Lunden K."/>
            <person name="Morin E."/>
            <person name="Murat C."/>
            <person name="Park J."/>
            <person name="Raffaello T."/>
            <person name="Rouze P."/>
            <person name="Salamov A."/>
            <person name="Schmutz J."/>
            <person name="Solheim H."/>
            <person name="Stahlberg J."/>
            <person name="Velez H."/>
            <person name="de Vries R.P."/>
            <person name="Wiebenga A."/>
            <person name="Woodward S."/>
            <person name="Yakovlev I."/>
            <person name="Garbelotto M."/>
            <person name="Martin F."/>
            <person name="Grigoriev I.V."/>
            <person name="Stenlid J."/>
        </authorList>
    </citation>
    <scope>NUCLEOTIDE SEQUENCE [LARGE SCALE GENOMIC DNA]</scope>
    <source>
        <strain evidence="5 6">TC 32-1</strain>
    </source>
</reference>
<organism evidence="5 6">
    <name type="scientific">Heterobasidion irregulare (strain TC 32-1)</name>
    <dbReference type="NCBI Taxonomy" id="747525"/>
    <lineage>
        <taxon>Eukaryota</taxon>
        <taxon>Fungi</taxon>
        <taxon>Dikarya</taxon>
        <taxon>Basidiomycota</taxon>
        <taxon>Agaricomycotina</taxon>
        <taxon>Agaricomycetes</taxon>
        <taxon>Russulales</taxon>
        <taxon>Bondarzewiaceae</taxon>
        <taxon>Heterobasidion</taxon>
        <taxon>Heterobasidion annosum species complex</taxon>
    </lineage>
</organism>
<accession>W4JT10</accession>
<evidence type="ECO:0000313" key="5">
    <source>
        <dbReference type="EMBL" id="ETW76240.1"/>
    </source>
</evidence>
<dbReference type="GO" id="GO:0016491">
    <property type="term" value="F:oxidoreductase activity"/>
    <property type="evidence" value="ECO:0007669"/>
    <property type="project" value="UniProtKB-KW"/>
</dbReference>
<dbReference type="Proteomes" id="UP000030671">
    <property type="component" value="Unassembled WGS sequence"/>
</dbReference>
<proteinExistence type="inferred from homology"/>
<dbReference type="OrthoDB" id="446809at2759"/>
<dbReference type="InParanoid" id="W4JT10"/>
<dbReference type="EMBL" id="KI925465">
    <property type="protein sequence ID" value="ETW76240.1"/>
    <property type="molecule type" value="Genomic_DNA"/>
</dbReference>
<dbReference type="PANTHER" id="PTHR43708">
    <property type="entry name" value="CONSERVED EXPRESSED OXIDOREDUCTASE (EUROFUNG)"/>
    <property type="match status" value="1"/>
</dbReference>
<keyword evidence="2" id="KW-0560">Oxidoreductase</keyword>
<dbReference type="HOGENOM" id="CLU_023194_19_1_1"/>
<dbReference type="InterPro" id="IPR051317">
    <property type="entry name" value="Gfo/Idh/MocA_oxidoreduct"/>
</dbReference>
<dbReference type="InterPro" id="IPR004104">
    <property type="entry name" value="Gfo/Idh/MocA-like_OxRdtase_C"/>
</dbReference>
<dbReference type="KEGG" id="hir:HETIRDRAFT_54043"/>
<dbReference type="SUPFAM" id="SSF51735">
    <property type="entry name" value="NAD(P)-binding Rossmann-fold domains"/>
    <property type="match status" value="1"/>
</dbReference>
<sequence length="353" mass="39179">MPIKVAVLGYGFSAKVFHLPFITSVPVLQVVTILERSSDTCLQEFPDVHVAKSIDDVLSNPEIQLVIITTVNHTHYVFAKRALEAGKHVVVEKPFTEDSVQAQELCDLAAHKNVVLSVYHNRRWDGDFLTAKKLINDSIIGRPVFWESYFNRFQPALSGNWREQVGQGSGVLYDLGSHLIDQVVCAFGKPASLTAFTWNERQTEPKSVDDCFMVTLQYPNLGLSALCRASCLDATDPPLRLAVRGTRGTYVKHGMDPQESQLMGMPSQKPGSHPEAFGREDSKFHGTVFNASASSTVPTISGQWVRFYENIAKAIESGDRSLLKVKPEEALLVIRLLELCRVSAKEGKTVYVD</sequence>
<evidence type="ECO:0000259" key="4">
    <source>
        <dbReference type="Pfam" id="PF02894"/>
    </source>
</evidence>
<keyword evidence="6" id="KW-1185">Reference proteome</keyword>
<dbReference type="Gene3D" id="3.40.50.720">
    <property type="entry name" value="NAD(P)-binding Rossmann-like Domain"/>
    <property type="match status" value="1"/>
</dbReference>
<dbReference type="PANTHER" id="PTHR43708:SF5">
    <property type="entry name" value="CONSERVED EXPRESSED OXIDOREDUCTASE (EUROFUNG)-RELATED"/>
    <property type="match status" value="1"/>
</dbReference>
<dbReference type="Pfam" id="PF02894">
    <property type="entry name" value="GFO_IDH_MocA_C"/>
    <property type="match status" value="1"/>
</dbReference>
<gene>
    <name evidence="5" type="ORF">HETIRDRAFT_54043</name>
</gene>
<dbReference type="RefSeq" id="XP_009551869.1">
    <property type="nucleotide sequence ID" value="XM_009553574.1"/>
</dbReference>
<feature type="domain" description="Gfo/Idh/MocA-like oxidoreductase N-terminal" evidence="3">
    <location>
        <begin position="3"/>
        <end position="120"/>
    </location>
</feature>
<dbReference type="Pfam" id="PF01408">
    <property type="entry name" value="GFO_IDH_MocA"/>
    <property type="match status" value="1"/>
</dbReference>
<evidence type="ECO:0000313" key="6">
    <source>
        <dbReference type="Proteomes" id="UP000030671"/>
    </source>
</evidence>
<evidence type="ECO:0000256" key="1">
    <source>
        <dbReference type="ARBA" id="ARBA00010928"/>
    </source>
</evidence>
<feature type="domain" description="Gfo/Idh/MocA-like oxidoreductase C-terminal" evidence="4">
    <location>
        <begin position="132"/>
        <end position="350"/>
    </location>
</feature>
<dbReference type="InterPro" id="IPR036291">
    <property type="entry name" value="NAD(P)-bd_dom_sf"/>
</dbReference>
<dbReference type="Gene3D" id="3.30.360.10">
    <property type="entry name" value="Dihydrodipicolinate Reductase, domain 2"/>
    <property type="match status" value="1"/>
</dbReference>